<dbReference type="OrthoDB" id="8938839at2759"/>
<sequence>PKEQQYVCHFIKDHDPEGTPTCSSSCVSTHHDVRVPVEELDELLQAPQAALHAAQYETGHWEDPRYLHEGQDQSPKCQRAHCTYKAATNREHGDVTWFGEGPVVGGKGPCERTVSQGNDKIDTPEKSHHIVDLQIEEVPLEKTLVVVFDKDAKKGHSSRCH</sequence>
<protein>
    <submittedName>
        <fullName evidence="1">Uncharacterized protein</fullName>
    </submittedName>
</protein>
<evidence type="ECO:0000313" key="1">
    <source>
        <dbReference type="Ensembl" id="ENSATEP00000066229.1"/>
    </source>
</evidence>
<reference evidence="1" key="2">
    <citation type="submission" date="2025-08" db="UniProtKB">
        <authorList>
            <consortium name="Ensembl"/>
        </authorList>
    </citation>
    <scope>IDENTIFICATION</scope>
</reference>
<gene>
    <name evidence="1" type="primary">RFESD</name>
</gene>
<evidence type="ECO:0000313" key="2">
    <source>
        <dbReference type="Proteomes" id="UP000265040"/>
    </source>
</evidence>
<dbReference type="AlphaFoldDB" id="A0A7N6FJM1"/>
<dbReference type="GeneTree" id="ENSGT00940000180503"/>
<keyword evidence="2" id="KW-1185">Reference proteome</keyword>
<organism evidence="1 2">
    <name type="scientific">Anabas testudineus</name>
    <name type="common">Climbing perch</name>
    <name type="synonym">Anthias testudineus</name>
    <dbReference type="NCBI Taxonomy" id="64144"/>
    <lineage>
        <taxon>Eukaryota</taxon>
        <taxon>Metazoa</taxon>
        <taxon>Chordata</taxon>
        <taxon>Craniata</taxon>
        <taxon>Vertebrata</taxon>
        <taxon>Euteleostomi</taxon>
        <taxon>Actinopterygii</taxon>
        <taxon>Neopterygii</taxon>
        <taxon>Teleostei</taxon>
        <taxon>Neoteleostei</taxon>
        <taxon>Acanthomorphata</taxon>
        <taxon>Anabantaria</taxon>
        <taxon>Anabantiformes</taxon>
        <taxon>Anabantoidei</taxon>
        <taxon>Anabantidae</taxon>
        <taxon>Anabas</taxon>
    </lineage>
</organism>
<dbReference type="InParanoid" id="A0A7N6FJM1"/>
<dbReference type="Proteomes" id="UP000265040">
    <property type="component" value="Chromosome 11"/>
</dbReference>
<reference evidence="1" key="3">
    <citation type="submission" date="2025-09" db="UniProtKB">
        <authorList>
            <consortium name="Ensembl"/>
        </authorList>
    </citation>
    <scope>IDENTIFICATION</scope>
</reference>
<reference evidence="1" key="1">
    <citation type="submission" date="2021-04" db="EMBL/GenBank/DDBJ databases">
        <authorList>
            <consortium name="Wellcome Sanger Institute Data Sharing"/>
        </authorList>
    </citation>
    <scope>NUCLEOTIDE SEQUENCE [LARGE SCALE GENOMIC DNA]</scope>
</reference>
<proteinExistence type="predicted"/>
<dbReference type="Ensembl" id="ENSATET00000055593.1">
    <property type="protein sequence ID" value="ENSATEP00000066229.1"/>
    <property type="gene ID" value="ENSATEG00000028705.1"/>
</dbReference>
<accession>A0A7N6FJM1</accession>
<name>A0A7N6FJM1_ANATE</name>